<name>A0ABW9F6H2_9FIRM</name>
<evidence type="ECO:0000313" key="1">
    <source>
        <dbReference type="EMBL" id="MFM1525052.1"/>
    </source>
</evidence>
<evidence type="ECO:0008006" key="3">
    <source>
        <dbReference type="Google" id="ProtNLM"/>
    </source>
</evidence>
<organism evidence="1 2">
    <name type="scientific">Helcococcus bovis</name>
    <dbReference type="NCBI Taxonomy" id="3153252"/>
    <lineage>
        <taxon>Bacteria</taxon>
        <taxon>Bacillati</taxon>
        <taxon>Bacillota</taxon>
        <taxon>Tissierellia</taxon>
        <taxon>Tissierellales</taxon>
        <taxon>Peptoniphilaceae</taxon>
        <taxon>Helcococcus</taxon>
    </lineage>
</organism>
<keyword evidence="2" id="KW-1185">Reference proteome</keyword>
<gene>
    <name evidence="1" type="ORF">ABGF40_05125</name>
</gene>
<dbReference type="EMBL" id="JBFNFH010000010">
    <property type="protein sequence ID" value="MFM1525052.1"/>
    <property type="molecule type" value="Genomic_DNA"/>
</dbReference>
<dbReference type="Proteomes" id="UP001629536">
    <property type="component" value="Unassembled WGS sequence"/>
</dbReference>
<evidence type="ECO:0000313" key="2">
    <source>
        <dbReference type="Proteomes" id="UP001629536"/>
    </source>
</evidence>
<accession>A0ABW9F6H2</accession>
<sequence length="184" mass="21376">MNFLSQYEKDKVNSIINSLDDQIKSYNTNRDYRFKSANNFIYSSAVSAVIAWFNYQGYMLSAELLTHAKENNEIDSLYIPIHGDRVTSSRVFKNIHRSSSFSGKAEFPNIGGTIEKDLYYAIHGFTWTKHDYGKITITDRYDFDNDKSYYSGIQNVAVKTMYEAQRRGVIVPFGIKISKYYRNK</sequence>
<reference evidence="1 2" key="1">
    <citation type="journal article" date="2024" name="Front. Microbiol.">
        <title>Pangenomic and biochemical analyses of Helcococcus ovis reveal widespread tetracycline resistance and a novel bacterial species, Helcococcus bovis.</title>
        <authorList>
            <person name="Cunha F."/>
            <person name="Zhai Y."/>
            <person name="Casaro S."/>
            <person name="Jones K.L."/>
            <person name="Hernandez M."/>
            <person name="Bisinotto R.S."/>
            <person name="Kariyawasam S."/>
            <person name="Brown M.B."/>
            <person name="Phillips A."/>
            <person name="Jeong K.C."/>
            <person name="Galvao K.N."/>
        </authorList>
    </citation>
    <scope>NUCLEOTIDE SEQUENCE [LARGE SCALE GENOMIC DNA]</scope>
    <source>
        <strain evidence="1 2">KG197</strain>
    </source>
</reference>
<dbReference type="RefSeq" id="WP_408126653.1">
    <property type="nucleotide sequence ID" value="NZ_JBFNFH010000010.1"/>
</dbReference>
<proteinExistence type="predicted"/>
<comment type="caution">
    <text evidence="1">The sequence shown here is derived from an EMBL/GenBank/DDBJ whole genome shotgun (WGS) entry which is preliminary data.</text>
</comment>
<protein>
    <recommendedName>
        <fullName evidence="3">Bacterial toxin 44 domain-containing protein</fullName>
    </recommendedName>
</protein>